<gene>
    <name evidence="4" type="ORF">EW146_g2306</name>
</gene>
<sequence length="670" mass="73617">MATLHPFNFPQAFSSAVHSHLSSRPPPLSLSIHHTDFNDHMDLSPAASDTFSTETSPSSSTCPTPFSSRSNSSATSPSSDGSYPCTPISESPVKGRMSSTPLSTTSLDHSVGDDPASRHGSPDRAPKRAYRRELNRLAFPPGIPREMLFSFKVVPEHHESSESGCARPPSPQETAYIRSPESQDSAYSQTSALEDVESDGDEKYEVDLSARSSTKLSLKRSHSPSPSLAKELCKRRRTTDPDFPFLATGPLETFTSEFRIEMPLSYVPESTHAHSIPEVLPVRETFSRDPAAFAEHIRAMGWQHPQPHLIPVQRSPQPAFMADNSSWHVPPLTLDHQSQQHIFFPPPAHPPPASIQDYDPAYMGYYPHPHGGSYMQHSPTQSHDLALRLAYRHPIPLPPTPTHSSFNSASSSYLTSLPFPLTAAGQQAYPSPRYFHPYSVQYADSAQMYYEDASWDPPVVEQRPKMHACHLCPRSFNRPNGLAIHVKSHKRRLEMQSGGGARENDKSTRRSRQAKKGHAKADASVLPTTLDPGSGSAPVKASPQVQLVNGVELGGGSDCDRFNIRALEKSLPPVVDSSFLLPLDRFPLHHGYDRSRNLRTTLPYALDIGDDYCDRKPTSTLFGDVSTDPTSAGLDDPEELLTKSGPASLLTPLDGFPTLEVLPFMQSVST</sequence>
<feature type="compositionally biased region" description="Polar residues" evidence="2">
    <location>
        <begin position="180"/>
        <end position="192"/>
    </location>
</feature>
<name>A0A4S4M3C1_9AGAM</name>
<feature type="region of interest" description="Disordered" evidence="2">
    <location>
        <begin position="159"/>
        <end position="229"/>
    </location>
</feature>
<dbReference type="EMBL" id="SGPL01000066">
    <property type="protein sequence ID" value="THH18721.1"/>
    <property type="molecule type" value="Genomic_DNA"/>
</dbReference>
<accession>A0A4S4M3C1</accession>
<evidence type="ECO:0000256" key="2">
    <source>
        <dbReference type="SAM" id="MobiDB-lite"/>
    </source>
</evidence>
<feature type="compositionally biased region" description="Polar residues" evidence="2">
    <location>
        <begin position="97"/>
        <end position="108"/>
    </location>
</feature>
<proteinExistence type="predicted"/>
<feature type="compositionally biased region" description="Basic and acidic residues" evidence="2">
    <location>
        <begin position="110"/>
        <end position="130"/>
    </location>
</feature>
<feature type="region of interest" description="Disordered" evidence="2">
    <location>
        <begin position="41"/>
        <end position="130"/>
    </location>
</feature>
<evidence type="ECO:0000259" key="3">
    <source>
        <dbReference type="PROSITE" id="PS50157"/>
    </source>
</evidence>
<protein>
    <recommendedName>
        <fullName evidence="3">C2H2-type domain-containing protein</fullName>
    </recommendedName>
</protein>
<comment type="caution">
    <text evidence="4">The sequence shown here is derived from an EMBL/GenBank/DDBJ whole genome shotgun (WGS) entry which is preliminary data.</text>
</comment>
<evidence type="ECO:0000313" key="5">
    <source>
        <dbReference type="Proteomes" id="UP000310158"/>
    </source>
</evidence>
<dbReference type="InterPro" id="IPR013087">
    <property type="entry name" value="Znf_C2H2_type"/>
</dbReference>
<dbReference type="AlphaFoldDB" id="A0A4S4M3C1"/>
<feature type="compositionally biased region" description="Low complexity" evidence="2">
    <location>
        <begin position="48"/>
        <end position="82"/>
    </location>
</feature>
<feature type="region of interest" description="Disordered" evidence="2">
    <location>
        <begin position="489"/>
        <end position="541"/>
    </location>
</feature>
<organism evidence="4 5">
    <name type="scientific">Bondarzewia mesenterica</name>
    <dbReference type="NCBI Taxonomy" id="1095465"/>
    <lineage>
        <taxon>Eukaryota</taxon>
        <taxon>Fungi</taxon>
        <taxon>Dikarya</taxon>
        <taxon>Basidiomycota</taxon>
        <taxon>Agaricomycotina</taxon>
        <taxon>Agaricomycetes</taxon>
        <taxon>Russulales</taxon>
        <taxon>Bondarzewiaceae</taxon>
        <taxon>Bondarzewia</taxon>
    </lineage>
</organism>
<reference evidence="4 5" key="1">
    <citation type="submission" date="2019-02" db="EMBL/GenBank/DDBJ databases">
        <title>Genome sequencing of the rare red list fungi Bondarzewia mesenterica.</title>
        <authorList>
            <person name="Buettner E."/>
            <person name="Kellner H."/>
        </authorList>
    </citation>
    <scope>NUCLEOTIDE SEQUENCE [LARGE SCALE GENOMIC DNA]</scope>
    <source>
        <strain evidence="4 5">DSM 108281</strain>
    </source>
</reference>
<keyword evidence="1" id="KW-0862">Zinc</keyword>
<evidence type="ECO:0000313" key="4">
    <source>
        <dbReference type="EMBL" id="THH18721.1"/>
    </source>
</evidence>
<dbReference type="Proteomes" id="UP000310158">
    <property type="component" value="Unassembled WGS sequence"/>
</dbReference>
<dbReference type="GO" id="GO:0008270">
    <property type="term" value="F:zinc ion binding"/>
    <property type="evidence" value="ECO:0007669"/>
    <property type="project" value="UniProtKB-KW"/>
</dbReference>
<keyword evidence="5" id="KW-1185">Reference proteome</keyword>
<dbReference type="SUPFAM" id="SSF57667">
    <property type="entry name" value="beta-beta-alpha zinc fingers"/>
    <property type="match status" value="1"/>
</dbReference>
<keyword evidence="1" id="KW-0479">Metal-binding</keyword>
<dbReference type="OrthoDB" id="3168046at2759"/>
<evidence type="ECO:0000256" key="1">
    <source>
        <dbReference type="PROSITE-ProRule" id="PRU00042"/>
    </source>
</evidence>
<feature type="domain" description="C2H2-type" evidence="3">
    <location>
        <begin position="467"/>
        <end position="494"/>
    </location>
</feature>
<dbReference type="InterPro" id="IPR036236">
    <property type="entry name" value="Znf_C2H2_sf"/>
</dbReference>
<keyword evidence="1" id="KW-0863">Zinc-finger</keyword>
<feature type="compositionally biased region" description="Basic residues" evidence="2">
    <location>
        <begin position="509"/>
        <end position="518"/>
    </location>
</feature>
<dbReference type="PROSITE" id="PS00028">
    <property type="entry name" value="ZINC_FINGER_C2H2_1"/>
    <property type="match status" value="1"/>
</dbReference>
<dbReference type="PROSITE" id="PS50157">
    <property type="entry name" value="ZINC_FINGER_C2H2_2"/>
    <property type="match status" value="1"/>
</dbReference>